<gene>
    <name evidence="1" type="ORF">BJX67DRAFT_343995</name>
</gene>
<dbReference type="RefSeq" id="XP_070890258.1">
    <property type="nucleotide sequence ID" value="XM_071028209.1"/>
</dbReference>
<comment type="caution">
    <text evidence="1">The sequence shown here is derived from an EMBL/GenBank/DDBJ whole genome shotgun (WGS) entry which is preliminary data.</text>
</comment>
<evidence type="ECO:0000313" key="1">
    <source>
        <dbReference type="EMBL" id="KAL2871279.1"/>
    </source>
</evidence>
<keyword evidence="2" id="KW-1185">Reference proteome</keyword>
<name>A0ABR4M3W3_9EURO</name>
<proteinExistence type="predicted"/>
<organism evidence="1 2">
    <name type="scientific">Aspergillus lucknowensis</name>
    <dbReference type="NCBI Taxonomy" id="176173"/>
    <lineage>
        <taxon>Eukaryota</taxon>
        <taxon>Fungi</taxon>
        <taxon>Dikarya</taxon>
        <taxon>Ascomycota</taxon>
        <taxon>Pezizomycotina</taxon>
        <taxon>Eurotiomycetes</taxon>
        <taxon>Eurotiomycetidae</taxon>
        <taxon>Eurotiales</taxon>
        <taxon>Aspergillaceae</taxon>
        <taxon>Aspergillus</taxon>
        <taxon>Aspergillus subgen. Nidulantes</taxon>
    </lineage>
</organism>
<reference evidence="1 2" key="1">
    <citation type="submission" date="2024-07" db="EMBL/GenBank/DDBJ databases">
        <title>Section-level genome sequencing and comparative genomics of Aspergillus sections Usti and Cavernicolus.</title>
        <authorList>
            <consortium name="Lawrence Berkeley National Laboratory"/>
            <person name="Nybo J.L."/>
            <person name="Vesth T.C."/>
            <person name="Theobald S."/>
            <person name="Frisvad J.C."/>
            <person name="Larsen T.O."/>
            <person name="Kjaerboelling I."/>
            <person name="Rothschild-Mancinelli K."/>
            <person name="Lyhne E.K."/>
            <person name="Kogle M.E."/>
            <person name="Barry K."/>
            <person name="Clum A."/>
            <person name="Na H."/>
            <person name="Ledsgaard L."/>
            <person name="Lin J."/>
            <person name="Lipzen A."/>
            <person name="Kuo A."/>
            <person name="Riley R."/>
            <person name="Mondo S."/>
            <person name="Labutti K."/>
            <person name="Haridas S."/>
            <person name="Pangalinan J."/>
            <person name="Salamov A.A."/>
            <person name="Simmons B.A."/>
            <person name="Magnuson J.K."/>
            <person name="Chen J."/>
            <person name="Drula E."/>
            <person name="Henrissat B."/>
            <person name="Wiebenga A."/>
            <person name="Lubbers R.J."/>
            <person name="Gomes A.C."/>
            <person name="Macurrencykelacurrency M.R."/>
            <person name="Stajich J."/>
            <person name="Grigoriev I.V."/>
            <person name="Mortensen U.H."/>
            <person name="De Vries R.P."/>
            <person name="Baker S.E."/>
            <person name="Andersen M.R."/>
        </authorList>
    </citation>
    <scope>NUCLEOTIDE SEQUENCE [LARGE SCALE GENOMIC DNA]</scope>
    <source>
        <strain evidence="1 2">CBS 449.75</strain>
    </source>
</reference>
<evidence type="ECO:0000313" key="2">
    <source>
        <dbReference type="Proteomes" id="UP001610432"/>
    </source>
</evidence>
<feature type="non-terminal residue" evidence="1">
    <location>
        <position position="1"/>
    </location>
</feature>
<dbReference type="EMBL" id="JBFXLQ010000004">
    <property type="protein sequence ID" value="KAL2871279.1"/>
    <property type="molecule type" value="Genomic_DNA"/>
</dbReference>
<dbReference type="Proteomes" id="UP001610432">
    <property type="component" value="Unassembled WGS sequence"/>
</dbReference>
<protein>
    <submittedName>
        <fullName evidence="1">Uncharacterized protein</fullName>
    </submittedName>
</protein>
<dbReference type="GeneID" id="98143281"/>
<accession>A0ABR4M3W3</accession>
<sequence length="159" mass="18002">RPRGVPGRFNGEGEGVVVVEGVDKEGEEDKEAKEVKEAREQIVLWLLVCYSCWIIVRAKEQITHVQRHWLGVPLTKSQVSQAHQALVAAGPRQPFPELIDLVQGYGCTRAGCLVVAWLLRKFQDHTREKHGLHGDQAKNYLNYLFQVINSNRLGGKRHD</sequence>